<dbReference type="GO" id="GO:0006281">
    <property type="term" value="P:DNA repair"/>
    <property type="evidence" value="ECO:0007669"/>
    <property type="project" value="UniProtKB-KW"/>
</dbReference>
<keyword evidence="3" id="KW-0378">Hydrolase</keyword>
<evidence type="ECO:0000256" key="7">
    <source>
        <dbReference type="ARBA" id="ARBA00023204"/>
    </source>
</evidence>
<dbReference type="InterPro" id="IPR001650">
    <property type="entry name" value="Helicase_C-like"/>
</dbReference>
<dbReference type="GO" id="GO:0003678">
    <property type="term" value="F:DNA helicase activity"/>
    <property type="evidence" value="ECO:0007669"/>
    <property type="project" value="TreeGrafter"/>
</dbReference>
<dbReference type="Gene3D" id="2.40.50.140">
    <property type="entry name" value="Nucleic acid-binding proteins"/>
    <property type="match status" value="1"/>
</dbReference>
<sequence length="743" mass="79587">MLGWQDTRPLTTATTPDRAKNLADKPGLKTLQDVLLTFPTRYARLGTSDQLDMLVPGEMYTCVAQILGVEQKENFSGRGPRTFIRFRFTDGSVQMESALFGNPKMHLGVIQPGAILLLHGKLDTFRNQWQLKNPSYVTIDPGPSARFGAYGSLKTIVTIAGSQEAAEELLRMPYLPGYPRKRGTSTAELIGVVDQVLRGPLAPTPGGETISEMLPDPTVTGTYADGAGGEVAAGSVPAWPTGADGAPMIRFDAALRGIHQPPEEGPGAAIERLKFNEALELQLIMALRAADSTRRTSSRVDALHSELLGSFIHSLPYRLSEGQTSAWDRVAEALGSTVPANLMLQGDVGSGKTLIAALAMVAAADAGLQCAFIAPTEVLAVQHAQTLTRLVEGLPITITVLTGSQSSEVRRQSLLDIVSGQAHIVVGTHALIQDSVEFFNLGLVVVDEQHRFGVRQRDYLKNKAAAGKTPHMLVMTATPIPRSVAMTMFGDLEPIVLPGLPSGRGEVRTAVVQAGRRAWVDRMWQRISEDVAAGHQAFVVVPRIEGEDGVLAWAEKLASGPLAHCTVDVLHGKMAPEEKAAAMAGFAEGRTDVLVATTVIEVGVDVPNATVMVIIDAENFGVSQLHQLRGRIGRGSADGWCMLHTTTLPGSASYDRLEAVAATTDGFALAELDLEQRTEGDILGDDQSGAGSRRASLLNLASDGEIIMRAKDYAQELVAKQEELARRLVADIELEDQAYIQRG</sequence>
<keyword evidence="5" id="KW-0067">ATP-binding</keyword>
<dbReference type="AlphaFoldDB" id="A0A2W5D2N6"/>
<dbReference type="GO" id="GO:0016787">
    <property type="term" value="F:hydrolase activity"/>
    <property type="evidence" value="ECO:0007669"/>
    <property type="project" value="UniProtKB-KW"/>
</dbReference>
<keyword evidence="7" id="KW-0234">DNA repair</keyword>
<dbReference type="PROSITE" id="PS51194">
    <property type="entry name" value="HELICASE_CTER"/>
    <property type="match status" value="1"/>
</dbReference>
<evidence type="ECO:0000313" key="11">
    <source>
        <dbReference type="EMBL" id="PZP01556.1"/>
    </source>
</evidence>
<dbReference type="SUPFAM" id="SSF52540">
    <property type="entry name" value="P-loop containing nucleoside triphosphate hydrolases"/>
    <property type="match status" value="1"/>
</dbReference>
<dbReference type="InterPro" id="IPR012340">
    <property type="entry name" value="NA-bd_OB-fold"/>
</dbReference>
<evidence type="ECO:0000259" key="9">
    <source>
        <dbReference type="PROSITE" id="PS51192"/>
    </source>
</evidence>
<accession>A0A2W5D2N6</accession>
<feature type="region of interest" description="Disordered" evidence="8">
    <location>
        <begin position="1"/>
        <end position="23"/>
    </location>
</feature>
<reference evidence="11 12" key="1">
    <citation type="submission" date="2017-11" db="EMBL/GenBank/DDBJ databases">
        <title>Infants hospitalized years apart are colonized by the same room-sourced microbial strains.</title>
        <authorList>
            <person name="Brooks B."/>
            <person name="Olm M.R."/>
            <person name="Firek B.A."/>
            <person name="Baker R."/>
            <person name="Thomas B.C."/>
            <person name="Morowitz M.J."/>
            <person name="Banfield J.F."/>
        </authorList>
    </citation>
    <scope>NUCLEOTIDE SEQUENCE [LARGE SCALE GENOMIC DNA]</scope>
    <source>
        <strain evidence="11">S2_012_000_R3_87</strain>
    </source>
</reference>
<dbReference type="PANTHER" id="PTHR47964:SF1">
    <property type="entry name" value="ATP-DEPENDENT DNA HELICASE HOMOLOG RECG, CHLOROPLASTIC"/>
    <property type="match status" value="1"/>
</dbReference>
<evidence type="ECO:0000256" key="3">
    <source>
        <dbReference type="ARBA" id="ARBA00022801"/>
    </source>
</evidence>
<dbReference type="PANTHER" id="PTHR47964">
    <property type="entry name" value="ATP-DEPENDENT DNA HELICASE HOMOLOG RECG, CHLOROPLASTIC"/>
    <property type="match status" value="1"/>
</dbReference>
<dbReference type="GO" id="GO:0003677">
    <property type="term" value="F:DNA binding"/>
    <property type="evidence" value="ECO:0007669"/>
    <property type="project" value="UniProtKB-KW"/>
</dbReference>
<keyword evidence="4 11" id="KW-0347">Helicase</keyword>
<evidence type="ECO:0000256" key="2">
    <source>
        <dbReference type="ARBA" id="ARBA00022763"/>
    </source>
</evidence>
<evidence type="ECO:0000256" key="6">
    <source>
        <dbReference type="ARBA" id="ARBA00023125"/>
    </source>
</evidence>
<dbReference type="InterPro" id="IPR014001">
    <property type="entry name" value="Helicase_ATP-bd"/>
</dbReference>
<dbReference type="Proteomes" id="UP000249451">
    <property type="component" value="Unassembled WGS sequence"/>
</dbReference>
<keyword evidence="1" id="KW-0547">Nucleotide-binding</keyword>
<evidence type="ECO:0000259" key="10">
    <source>
        <dbReference type="PROSITE" id="PS51194"/>
    </source>
</evidence>
<feature type="domain" description="Helicase C-terminal" evidence="10">
    <location>
        <begin position="519"/>
        <end position="680"/>
    </location>
</feature>
<name>A0A2W5D2N6_9CORY</name>
<dbReference type="EMBL" id="QFNY01000065">
    <property type="protein sequence ID" value="PZP01556.1"/>
    <property type="molecule type" value="Genomic_DNA"/>
</dbReference>
<dbReference type="Pfam" id="PF00270">
    <property type="entry name" value="DEAD"/>
    <property type="match status" value="1"/>
</dbReference>
<comment type="caution">
    <text evidence="11">The sequence shown here is derived from an EMBL/GenBank/DDBJ whole genome shotgun (WGS) entry which is preliminary data.</text>
</comment>
<dbReference type="Gene3D" id="3.40.50.300">
    <property type="entry name" value="P-loop containing nucleotide triphosphate hydrolases"/>
    <property type="match status" value="2"/>
</dbReference>
<dbReference type="CDD" id="cd04488">
    <property type="entry name" value="RecG_wedge_OBF"/>
    <property type="match status" value="1"/>
</dbReference>
<dbReference type="Pfam" id="PF00271">
    <property type="entry name" value="Helicase_C"/>
    <property type="match status" value="1"/>
</dbReference>
<evidence type="ECO:0000256" key="5">
    <source>
        <dbReference type="ARBA" id="ARBA00022840"/>
    </source>
</evidence>
<evidence type="ECO:0000256" key="4">
    <source>
        <dbReference type="ARBA" id="ARBA00022806"/>
    </source>
</evidence>
<evidence type="ECO:0000256" key="8">
    <source>
        <dbReference type="SAM" id="MobiDB-lite"/>
    </source>
</evidence>
<gene>
    <name evidence="11" type="ORF">DI609_03860</name>
</gene>
<dbReference type="InterPro" id="IPR047112">
    <property type="entry name" value="RecG/Mfd"/>
</dbReference>
<dbReference type="PROSITE" id="PS51192">
    <property type="entry name" value="HELICASE_ATP_BIND_1"/>
    <property type="match status" value="1"/>
</dbReference>
<proteinExistence type="predicted"/>
<dbReference type="SMART" id="SM00490">
    <property type="entry name" value="HELICc"/>
    <property type="match status" value="1"/>
</dbReference>
<keyword evidence="2" id="KW-0227">DNA damage</keyword>
<organism evidence="11 12">
    <name type="scientific">Corynebacterium urealyticum</name>
    <dbReference type="NCBI Taxonomy" id="43771"/>
    <lineage>
        <taxon>Bacteria</taxon>
        <taxon>Bacillati</taxon>
        <taxon>Actinomycetota</taxon>
        <taxon>Actinomycetes</taxon>
        <taxon>Mycobacteriales</taxon>
        <taxon>Corynebacteriaceae</taxon>
        <taxon>Corynebacterium</taxon>
    </lineage>
</organism>
<dbReference type="InterPro" id="IPR027417">
    <property type="entry name" value="P-loop_NTPase"/>
</dbReference>
<feature type="domain" description="Helicase ATP-binding" evidence="9">
    <location>
        <begin position="333"/>
        <end position="497"/>
    </location>
</feature>
<evidence type="ECO:0000256" key="1">
    <source>
        <dbReference type="ARBA" id="ARBA00022741"/>
    </source>
</evidence>
<evidence type="ECO:0000313" key="12">
    <source>
        <dbReference type="Proteomes" id="UP000249451"/>
    </source>
</evidence>
<dbReference type="SMART" id="SM00487">
    <property type="entry name" value="DEXDc"/>
    <property type="match status" value="1"/>
</dbReference>
<dbReference type="SUPFAM" id="SSF50249">
    <property type="entry name" value="Nucleic acid-binding proteins"/>
    <property type="match status" value="1"/>
</dbReference>
<protein>
    <submittedName>
        <fullName evidence="11">ATP-dependent DNA helicase RecG</fullName>
    </submittedName>
</protein>
<dbReference type="InterPro" id="IPR011545">
    <property type="entry name" value="DEAD/DEAH_box_helicase_dom"/>
</dbReference>
<dbReference type="GO" id="GO:0005524">
    <property type="term" value="F:ATP binding"/>
    <property type="evidence" value="ECO:0007669"/>
    <property type="project" value="UniProtKB-KW"/>
</dbReference>
<keyword evidence="6" id="KW-0238">DNA-binding</keyword>